<feature type="region of interest" description="Disordered" evidence="1">
    <location>
        <begin position="601"/>
        <end position="655"/>
    </location>
</feature>
<dbReference type="Gramene" id="PHT75551">
    <property type="protein sequence ID" value="PHT75551"/>
    <property type="gene ID" value="T459_19073"/>
</dbReference>
<dbReference type="Pfam" id="PF07744">
    <property type="entry name" value="SPOC"/>
    <property type="match status" value="1"/>
</dbReference>
<feature type="compositionally biased region" description="Low complexity" evidence="1">
    <location>
        <begin position="537"/>
        <end position="548"/>
    </location>
</feature>
<dbReference type="InterPro" id="IPR012921">
    <property type="entry name" value="SPOC_C"/>
</dbReference>
<dbReference type="PANTHER" id="PTHR11477">
    <property type="entry name" value="TRANSCRIPTION FACTOR S-II ZINC FINGER DOMAIN-CONTAINING PROTEIN"/>
    <property type="match status" value="1"/>
</dbReference>
<feature type="region of interest" description="Disordered" evidence="1">
    <location>
        <begin position="31"/>
        <end position="63"/>
    </location>
</feature>
<reference evidence="3 4" key="1">
    <citation type="journal article" date="2014" name="Nat. Genet.">
        <title>Genome sequence of the hot pepper provides insights into the evolution of pungency in Capsicum species.</title>
        <authorList>
            <person name="Kim S."/>
            <person name="Park M."/>
            <person name="Yeom S.I."/>
            <person name="Kim Y.M."/>
            <person name="Lee J.M."/>
            <person name="Lee H.A."/>
            <person name="Seo E."/>
            <person name="Choi J."/>
            <person name="Cheong K."/>
            <person name="Kim K.T."/>
            <person name="Jung K."/>
            <person name="Lee G.W."/>
            <person name="Oh S.K."/>
            <person name="Bae C."/>
            <person name="Kim S.B."/>
            <person name="Lee H.Y."/>
            <person name="Kim S.Y."/>
            <person name="Kim M.S."/>
            <person name="Kang B.C."/>
            <person name="Jo Y.D."/>
            <person name="Yang H.B."/>
            <person name="Jeong H.J."/>
            <person name="Kang W.H."/>
            <person name="Kwon J.K."/>
            <person name="Shin C."/>
            <person name="Lim J.Y."/>
            <person name="Park J.H."/>
            <person name="Huh J.H."/>
            <person name="Kim J.S."/>
            <person name="Kim B.D."/>
            <person name="Cohen O."/>
            <person name="Paran I."/>
            <person name="Suh M.C."/>
            <person name="Lee S.B."/>
            <person name="Kim Y.K."/>
            <person name="Shin Y."/>
            <person name="Noh S.J."/>
            <person name="Park J."/>
            <person name="Seo Y.S."/>
            <person name="Kwon S.Y."/>
            <person name="Kim H.A."/>
            <person name="Park J.M."/>
            <person name="Kim H.J."/>
            <person name="Choi S.B."/>
            <person name="Bosland P.W."/>
            <person name="Reeves G."/>
            <person name="Jo S.H."/>
            <person name="Lee B.W."/>
            <person name="Cho H.T."/>
            <person name="Choi H.S."/>
            <person name="Lee M.S."/>
            <person name="Yu Y."/>
            <person name="Do Choi Y."/>
            <person name="Park B.S."/>
            <person name="van Deynze A."/>
            <person name="Ashrafi H."/>
            <person name="Hill T."/>
            <person name="Kim W.T."/>
            <person name="Pai H.S."/>
            <person name="Ahn H.K."/>
            <person name="Yeam I."/>
            <person name="Giovannoni J.J."/>
            <person name="Rose J.K."/>
            <person name="Sorensen I."/>
            <person name="Lee S.J."/>
            <person name="Kim R.W."/>
            <person name="Choi I.Y."/>
            <person name="Choi B.S."/>
            <person name="Lim J.S."/>
            <person name="Lee Y.H."/>
            <person name="Choi D."/>
        </authorList>
    </citation>
    <scope>NUCLEOTIDE SEQUENCE [LARGE SCALE GENOMIC DNA]</scope>
    <source>
        <strain evidence="4">cv. CM334</strain>
    </source>
</reference>
<dbReference type="GO" id="GO:0005634">
    <property type="term" value="C:nucleus"/>
    <property type="evidence" value="ECO:0000318"/>
    <property type="project" value="GO_Central"/>
</dbReference>
<dbReference type="STRING" id="4072.A0A2G2Z0Y2"/>
<keyword evidence="4" id="KW-1185">Reference proteome</keyword>
<feature type="region of interest" description="Disordered" evidence="1">
    <location>
        <begin position="849"/>
        <end position="911"/>
    </location>
</feature>
<evidence type="ECO:0000313" key="4">
    <source>
        <dbReference type="Proteomes" id="UP000222542"/>
    </source>
</evidence>
<dbReference type="AlphaFoldDB" id="A0A2G2Z0Y2"/>
<dbReference type="GO" id="GO:0006357">
    <property type="term" value="P:regulation of transcription by RNA polymerase II"/>
    <property type="evidence" value="ECO:0000318"/>
    <property type="project" value="GO_Central"/>
</dbReference>
<dbReference type="OMA" id="NVADHGH"/>
<feature type="compositionally biased region" description="Polar residues" evidence="1">
    <location>
        <begin position="601"/>
        <end position="619"/>
    </location>
</feature>
<name>A0A2G2Z0Y2_CAPAN</name>
<protein>
    <recommendedName>
        <fullName evidence="2">Spen paralogue and orthologue SPOC C-terminal domain-containing protein</fullName>
    </recommendedName>
</protein>
<feature type="region of interest" description="Disordered" evidence="1">
    <location>
        <begin position="803"/>
        <end position="826"/>
    </location>
</feature>
<evidence type="ECO:0000259" key="2">
    <source>
        <dbReference type="Pfam" id="PF07744"/>
    </source>
</evidence>
<dbReference type="PANTHER" id="PTHR11477:SF37">
    <property type="entry name" value="SPEN PARALOGUE AND ORTHOLOGUE SPOC C-TERMINAL DOMAIN-CONTAINING PROTEIN"/>
    <property type="match status" value="1"/>
</dbReference>
<dbReference type="EMBL" id="AYRZ02000007">
    <property type="protein sequence ID" value="PHT75551.1"/>
    <property type="molecule type" value="Genomic_DNA"/>
</dbReference>
<organism evidence="3 4">
    <name type="scientific">Capsicum annuum</name>
    <name type="common">Capsicum pepper</name>
    <dbReference type="NCBI Taxonomy" id="4072"/>
    <lineage>
        <taxon>Eukaryota</taxon>
        <taxon>Viridiplantae</taxon>
        <taxon>Streptophyta</taxon>
        <taxon>Embryophyta</taxon>
        <taxon>Tracheophyta</taxon>
        <taxon>Spermatophyta</taxon>
        <taxon>Magnoliopsida</taxon>
        <taxon>eudicotyledons</taxon>
        <taxon>Gunneridae</taxon>
        <taxon>Pentapetalae</taxon>
        <taxon>asterids</taxon>
        <taxon>lamiids</taxon>
        <taxon>Solanales</taxon>
        <taxon>Solanaceae</taxon>
        <taxon>Solanoideae</taxon>
        <taxon>Capsiceae</taxon>
        <taxon>Capsicum</taxon>
    </lineage>
</organism>
<reference evidence="3 4" key="2">
    <citation type="journal article" date="2017" name="Genome Biol.">
        <title>New reference genome sequences of hot pepper reveal the massive evolution of plant disease-resistance genes by retroduplication.</title>
        <authorList>
            <person name="Kim S."/>
            <person name="Park J."/>
            <person name="Yeom S.I."/>
            <person name="Kim Y.M."/>
            <person name="Seo E."/>
            <person name="Kim K.T."/>
            <person name="Kim M.S."/>
            <person name="Lee J.M."/>
            <person name="Cheong K."/>
            <person name="Shin H.S."/>
            <person name="Kim S.B."/>
            <person name="Han K."/>
            <person name="Lee J."/>
            <person name="Park M."/>
            <person name="Lee H.A."/>
            <person name="Lee H.Y."/>
            <person name="Lee Y."/>
            <person name="Oh S."/>
            <person name="Lee J.H."/>
            <person name="Choi E."/>
            <person name="Choi E."/>
            <person name="Lee S.E."/>
            <person name="Jeon J."/>
            <person name="Kim H."/>
            <person name="Choi G."/>
            <person name="Song H."/>
            <person name="Lee J."/>
            <person name="Lee S.C."/>
            <person name="Kwon J.K."/>
            <person name="Lee H.Y."/>
            <person name="Koo N."/>
            <person name="Hong Y."/>
            <person name="Kim R.W."/>
            <person name="Kang W.H."/>
            <person name="Huh J.H."/>
            <person name="Kang B.C."/>
            <person name="Yang T.J."/>
            <person name="Lee Y.H."/>
            <person name="Bennetzen J.L."/>
            <person name="Choi D."/>
        </authorList>
    </citation>
    <scope>NUCLEOTIDE SEQUENCE [LARGE SCALE GENOMIC DNA]</scope>
    <source>
        <strain evidence="4">cv. CM334</strain>
    </source>
</reference>
<gene>
    <name evidence="3" type="ORF">T459_19073</name>
</gene>
<feature type="domain" description="Spen paralogue and orthologue SPOC C-terminal" evidence="2">
    <location>
        <begin position="367"/>
        <end position="514"/>
    </location>
</feature>
<evidence type="ECO:0000256" key="1">
    <source>
        <dbReference type="SAM" id="MobiDB-lite"/>
    </source>
</evidence>
<feature type="compositionally biased region" description="Polar residues" evidence="1">
    <location>
        <begin position="49"/>
        <end position="63"/>
    </location>
</feature>
<accession>A0A2G2Z0Y2</accession>
<feature type="region of interest" description="Disordered" evidence="1">
    <location>
        <begin position="322"/>
        <end position="367"/>
    </location>
</feature>
<feature type="region of interest" description="Disordered" evidence="1">
    <location>
        <begin position="531"/>
        <end position="574"/>
    </location>
</feature>
<feature type="region of interest" description="Disordered" evidence="1">
    <location>
        <begin position="706"/>
        <end position="726"/>
    </location>
</feature>
<dbReference type="Proteomes" id="UP000222542">
    <property type="component" value="Unassembled WGS sequence"/>
</dbReference>
<feature type="region of interest" description="Disordered" evidence="1">
    <location>
        <begin position="147"/>
        <end position="177"/>
    </location>
</feature>
<feature type="region of interest" description="Disordered" evidence="1">
    <location>
        <begin position="1"/>
        <end position="20"/>
    </location>
</feature>
<proteinExistence type="predicted"/>
<comment type="caution">
    <text evidence="3">The sequence shown here is derived from an EMBL/GenBank/DDBJ whole genome shotgun (WGS) entry which is preliminary data.</text>
</comment>
<evidence type="ECO:0000313" key="3">
    <source>
        <dbReference type="EMBL" id="PHT75551.1"/>
    </source>
</evidence>
<sequence length="911" mass="99124">MENKILPSSSGGYGIDSFGTSLSKRISRPVDLPEFSWPPEPRLEENGPLLSTTEENTRDSTVNQSNSAKMVALGDCFQHDQFNYQNSTEGYKFPSNRNPQENGVDGINPNPLCMQLQATQHQHPHWKSDVPTGEMPESLNWVSKTSNMPAQADTGRSSSKSDNSYTEKSQLHSYQGDLVSGNPAVKSWMPMEMHNVSTGVVREVGTVEQIFSQHHASYASSHGRSFPEEANRFGNPCVLEQSLQCSNRTGSNNPSYGDILSGVLALTNQKVGGKSLHNEAQSSVGSFDIRVDNLLESRGRSDVEADKKKDLEAIDKQNIKSSLTDDLSSKHGHSPSNCVQHVESYKSNRSSHRLDEKSRSRSSKMSPAAEKLWDGSLQLNASVTVSVVAFFKSGEKLLDLKWSEFVEVKGRVRLDAFEKFIQDLPRSRNRGLMVISICLKEGASEKGLKGMKEVANGYIKSERVGFAHLSPGVDVYLCPRSDAIITILAKYGFFKGMAAVEGKSELMIGCVIWRKNRTALTSVAKKSEDKANVLQEQLQKSPSDSSTSQGGGQGSLSVPAVKNSNPPAPFSSLSTLEQANVTDDKSIDIDSASRTTFTASAVKSPALQQKESELSSSHLWGSKGHLPGSEASCVHQSNAEPPKETMDLPKPVTSLLPNASKRKMAFSDDDDLPEFDFGTASGISSSSHRSDRSILGNWLQLSGSRNLDMSKQPTRPAAPSVSTSVPRSVISVSQGMPLARNVNDHGQLVNASRQMEEKTSSQSHPIPVAMTVCTSGSLMVPFDSSGKKNLFCDDDMPEWFPPDVQNKRTNEPPTILHRESSDQTSRMLPPLPTGPVFPYPSSATIHNSFSVQPSPPLHHLPANSKVPPPIPSQDGPSYLTGFTFNPVPTPHSNSLAASSVLHPADKRVRRS</sequence>
<feature type="compositionally biased region" description="Basic and acidic residues" evidence="1">
    <location>
        <begin position="805"/>
        <end position="821"/>
    </location>
</feature>
<dbReference type="OrthoDB" id="1939347at2759"/>
<feature type="compositionally biased region" description="Polar residues" evidence="1">
    <location>
        <begin position="147"/>
        <end position="173"/>
    </location>
</feature>
<dbReference type="CDD" id="cd21538">
    <property type="entry name" value="SPOC_TFIIS"/>
    <property type="match status" value="1"/>
</dbReference>
<feature type="compositionally biased region" description="Polar residues" evidence="1">
    <location>
        <begin position="1"/>
        <end position="10"/>
    </location>
</feature>